<evidence type="ECO:0000313" key="16">
    <source>
        <dbReference type="EMBL" id="KST66597.1"/>
    </source>
</evidence>
<dbReference type="Gene3D" id="3.30.450.20">
    <property type="entry name" value="PAS domain"/>
    <property type="match status" value="1"/>
</dbReference>
<dbReference type="Pfam" id="PF05227">
    <property type="entry name" value="CHASE3"/>
    <property type="match status" value="1"/>
</dbReference>
<keyword evidence="5" id="KW-0547">Nucleotide-binding</keyword>
<keyword evidence="10" id="KW-0175">Coiled coil</keyword>
<evidence type="ECO:0000256" key="2">
    <source>
        <dbReference type="ARBA" id="ARBA00012438"/>
    </source>
</evidence>
<dbReference type="InterPro" id="IPR001789">
    <property type="entry name" value="Sig_transdc_resp-reg_receiver"/>
</dbReference>
<keyword evidence="3 9" id="KW-0597">Phosphoprotein</keyword>
<dbReference type="SUPFAM" id="SSF52172">
    <property type="entry name" value="CheY-like"/>
    <property type="match status" value="1"/>
</dbReference>
<dbReference type="CDD" id="cd17546">
    <property type="entry name" value="REC_hyHK_CKI1_RcsC-like"/>
    <property type="match status" value="1"/>
</dbReference>
<evidence type="ECO:0000256" key="11">
    <source>
        <dbReference type="SAM" id="Phobius"/>
    </source>
</evidence>
<evidence type="ECO:0000259" key="13">
    <source>
        <dbReference type="PROSITE" id="PS50110"/>
    </source>
</evidence>
<keyword evidence="11" id="KW-0812">Transmembrane</keyword>
<dbReference type="Gene3D" id="3.30.565.10">
    <property type="entry name" value="Histidine kinase-like ATPase, C-terminal domain"/>
    <property type="match status" value="1"/>
</dbReference>
<evidence type="ECO:0000256" key="4">
    <source>
        <dbReference type="ARBA" id="ARBA00022679"/>
    </source>
</evidence>
<dbReference type="PANTHER" id="PTHR43065:SF46">
    <property type="entry name" value="C4-DICARBOXYLATE TRANSPORT SENSOR PROTEIN DCTB"/>
    <property type="match status" value="1"/>
</dbReference>
<dbReference type="InterPro" id="IPR000700">
    <property type="entry name" value="PAS-assoc_C"/>
</dbReference>
<dbReference type="SMART" id="SM00091">
    <property type="entry name" value="PAS"/>
    <property type="match status" value="1"/>
</dbReference>
<evidence type="ECO:0000313" key="17">
    <source>
        <dbReference type="Proteomes" id="UP000053372"/>
    </source>
</evidence>
<gene>
    <name evidence="16" type="ORF">BC008_43565</name>
</gene>
<dbReference type="SMART" id="SM00388">
    <property type="entry name" value="HisKA"/>
    <property type="match status" value="1"/>
</dbReference>
<evidence type="ECO:0000256" key="1">
    <source>
        <dbReference type="ARBA" id="ARBA00000085"/>
    </source>
</evidence>
<proteinExistence type="predicted"/>
<dbReference type="PANTHER" id="PTHR43065">
    <property type="entry name" value="SENSOR HISTIDINE KINASE"/>
    <property type="match status" value="1"/>
</dbReference>
<evidence type="ECO:0000259" key="14">
    <source>
        <dbReference type="PROSITE" id="PS50112"/>
    </source>
</evidence>
<dbReference type="Gene3D" id="1.10.287.130">
    <property type="match status" value="1"/>
</dbReference>
<feature type="modified residue" description="4-aspartylphosphate" evidence="9">
    <location>
        <position position="666"/>
    </location>
</feature>
<dbReference type="CDD" id="cd00082">
    <property type="entry name" value="HisKA"/>
    <property type="match status" value="1"/>
</dbReference>
<dbReference type="Pfam" id="PF00512">
    <property type="entry name" value="HisKA"/>
    <property type="match status" value="1"/>
</dbReference>
<dbReference type="PROSITE" id="PS50113">
    <property type="entry name" value="PAC"/>
    <property type="match status" value="1"/>
</dbReference>
<dbReference type="PRINTS" id="PR00344">
    <property type="entry name" value="BCTRLSENSOR"/>
</dbReference>
<dbReference type="SMART" id="SM00387">
    <property type="entry name" value="HATPase_c"/>
    <property type="match status" value="1"/>
</dbReference>
<dbReference type="Pfam" id="PF13426">
    <property type="entry name" value="PAS_9"/>
    <property type="match status" value="1"/>
</dbReference>
<dbReference type="GO" id="GO:0005524">
    <property type="term" value="F:ATP binding"/>
    <property type="evidence" value="ECO:0007669"/>
    <property type="project" value="UniProtKB-KW"/>
</dbReference>
<evidence type="ECO:0000256" key="6">
    <source>
        <dbReference type="ARBA" id="ARBA00022777"/>
    </source>
</evidence>
<dbReference type="InterPro" id="IPR003594">
    <property type="entry name" value="HATPase_dom"/>
</dbReference>
<dbReference type="InterPro" id="IPR007891">
    <property type="entry name" value="CHASE3"/>
</dbReference>
<dbReference type="NCBIfam" id="TIGR00229">
    <property type="entry name" value="sensory_box"/>
    <property type="match status" value="1"/>
</dbReference>
<keyword evidence="17" id="KW-1185">Reference proteome</keyword>
<comment type="caution">
    <text evidence="16">The sequence shown here is derived from an EMBL/GenBank/DDBJ whole genome shotgun (WGS) entry which is preliminary data.</text>
</comment>
<feature type="domain" description="Histidine kinase" evidence="12">
    <location>
        <begin position="373"/>
        <end position="595"/>
    </location>
</feature>
<feature type="transmembrane region" description="Helical" evidence="11">
    <location>
        <begin position="196"/>
        <end position="216"/>
    </location>
</feature>
<evidence type="ECO:0000256" key="8">
    <source>
        <dbReference type="ARBA" id="ARBA00023012"/>
    </source>
</evidence>
<dbReference type="InterPro" id="IPR011006">
    <property type="entry name" value="CheY-like_superfamily"/>
</dbReference>
<dbReference type="Gene3D" id="3.40.50.2300">
    <property type="match status" value="1"/>
</dbReference>
<dbReference type="InterPro" id="IPR000014">
    <property type="entry name" value="PAS"/>
</dbReference>
<dbReference type="InterPro" id="IPR035965">
    <property type="entry name" value="PAS-like_dom_sf"/>
</dbReference>
<dbReference type="AlphaFoldDB" id="A0A0V7ZPI6"/>
<evidence type="ECO:0000256" key="3">
    <source>
        <dbReference type="ARBA" id="ARBA00022553"/>
    </source>
</evidence>
<dbReference type="PROSITE" id="PS50110">
    <property type="entry name" value="RESPONSE_REGULATORY"/>
    <property type="match status" value="1"/>
</dbReference>
<evidence type="ECO:0000256" key="9">
    <source>
        <dbReference type="PROSITE-ProRule" id="PRU00169"/>
    </source>
</evidence>
<evidence type="ECO:0000259" key="15">
    <source>
        <dbReference type="PROSITE" id="PS50113"/>
    </source>
</evidence>
<comment type="catalytic activity">
    <reaction evidence="1">
        <text>ATP + protein L-histidine = ADP + protein N-phospho-L-histidine.</text>
        <dbReference type="EC" id="2.7.13.3"/>
    </reaction>
</comment>
<evidence type="ECO:0000256" key="7">
    <source>
        <dbReference type="ARBA" id="ARBA00022840"/>
    </source>
</evidence>
<keyword evidence="7" id="KW-0067">ATP-binding</keyword>
<feature type="coiled-coil region" evidence="10">
    <location>
        <begin position="96"/>
        <end position="134"/>
    </location>
</feature>
<dbReference type="SUPFAM" id="SSF55874">
    <property type="entry name" value="ATPase domain of HSP90 chaperone/DNA topoisomerase II/histidine kinase"/>
    <property type="match status" value="1"/>
</dbReference>
<dbReference type="PROSITE" id="PS50112">
    <property type="entry name" value="PAS"/>
    <property type="match status" value="1"/>
</dbReference>
<dbReference type="InterPro" id="IPR004358">
    <property type="entry name" value="Sig_transdc_His_kin-like_C"/>
</dbReference>
<feature type="domain" description="Response regulatory" evidence="13">
    <location>
        <begin position="615"/>
        <end position="731"/>
    </location>
</feature>
<dbReference type="OrthoDB" id="9788063at2"/>
<dbReference type="InterPro" id="IPR036097">
    <property type="entry name" value="HisK_dim/P_sf"/>
</dbReference>
<evidence type="ECO:0000259" key="12">
    <source>
        <dbReference type="PROSITE" id="PS50109"/>
    </source>
</evidence>
<evidence type="ECO:0000256" key="5">
    <source>
        <dbReference type="ARBA" id="ARBA00022741"/>
    </source>
</evidence>
<dbReference type="Pfam" id="PF00072">
    <property type="entry name" value="Response_reg"/>
    <property type="match status" value="1"/>
</dbReference>
<dbReference type="EC" id="2.7.13.3" evidence="2"/>
<dbReference type="CDD" id="cd00130">
    <property type="entry name" value="PAS"/>
    <property type="match status" value="1"/>
</dbReference>
<dbReference type="SUPFAM" id="SSF55785">
    <property type="entry name" value="PYP-like sensor domain (PAS domain)"/>
    <property type="match status" value="1"/>
</dbReference>
<reference evidence="16 17" key="1">
    <citation type="journal article" date="2015" name="Genome Announc.">
        <title>Draft Genome of the Euendolithic (true boring) Cyanobacterium Mastigocoleus testarum strain BC008.</title>
        <authorList>
            <person name="Guida B.S."/>
            <person name="Garcia-Pichel F."/>
        </authorList>
    </citation>
    <scope>NUCLEOTIDE SEQUENCE [LARGE SCALE GENOMIC DNA]</scope>
    <source>
        <strain evidence="16 17">BC008</strain>
    </source>
</reference>
<name>A0A0V7ZPI6_9CYAN</name>
<dbReference type="PROSITE" id="PS50109">
    <property type="entry name" value="HIS_KIN"/>
    <property type="match status" value="1"/>
</dbReference>
<organism evidence="16 17">
    <name type="scientific">Mastigocoleus testarum BC008</name>
    <dbReference type="NCBI Taxonomy" id="371196"/>
    <lineage>
        <taxon>Bacteria</taxon>
        <taxon>Bacillati</taxon>
        <taxon>Cyanobacteriota</taxon>
        <taxon>Cyanophyceae</taxon>
        <taxon>Nostocales</taxon>
        <taxon>Hapalosiphonaceae</taxon>
        <taxon>Mastigocoleus</taxon>
    </lineage>
</organism>
<dbReference type="Pfam" id="PF02518">
    <property type="entry name" value="HATPase_c"/>
    <property type="match status" value="1"/>
</dbReference>
<evidence type="ECO:0000256" key="10">
    <source>
        <dbReference type="SAM" id="Coils"/>
    </source>
</evidence>
<dbReference type="InterPro" id="IPR005467">
    <property type="entry name" value="His_kinase_dom"/>
</dbReference>
<keyword evidence="6" id="KW-0418">Kinase</keyword>
<dbReference type="InterPro" id="IPR003661">
    <property type="entry name" value="HisK_dim/P_dom"/>
</dbReference>
<accession>A0A0V7ZPI6</accession>
<keyword evidence="11" id="KW-1133">Transmembrane helix</keyword>
<keyword evidence="8" id="KW-0902">Two-component regulatory system</keyword>
<feature type="domain" description="PAS" evidence="14">
    <location>
        <begin position="236"/>
        <end position="306"/>
    </location>
</feature>
<dbReference type="GO" id="GO:0000155">
    <property type="term" value="F:phosphorelay sensor kinase activity"/>
    <property type="evidence" value="ECO:0007669"/>
    <property type="project" value="InterPro"/>
</dbReference>
<protein>
    <recommendedName>
        <fullName evidence="2">histidine kinase</fullName>
        <ecNumber evidence="2">2.7.13.3</ecNumber>
    </recommendedName>
</protein>
<dbReference type="EMBL" id="LMTZ01000096">
    <property type="protein sequence ID" value="KST66597.1"/>
    <property type="molecule type" value="Genomic_DNA"/>
</dbReference>
<dbReference type="SUPFAM" id="SSF47384">
    <property type="entry name" value="Homodimeric domain of signal transducing histidine kinase"/>
    <property type="match status" value="1"/>
</dbReference>
<dbReference type="Proteomes" id="UP000053372">
    <property type="component" value="Unassembled WGS sequence"/>
</dbReference>
<feature type="domain" description="PAC" evidence="15">
    <location>
        <begin position="308"/>
        <end position="360"/>
    </location>
</feature>
<keyword evidence="11" id="KW-0472">Membrane</keyword>
<keyword evidence="4" id="KW-0808">Transferase</keyword>
<dbReference type="InterPro" id="IPR036890">
    <property type="entry name" value="HATPase_C_sf"/>
</dbReference>
<sequence>MVKWPIIRKLTATLILLLLVVLLNAEVTYNCTVKLIEAQTIAFDSERVIVQLERIISSFKDIEILQSQYLLTKNTRKFYEASFLAHRDILEHIQNLEQLTLERPQLQQHIAVLKQQINNNLNLLLSDINSEKENLNPATDLENLNDSGHYSRNQSMEKIFFGADIQQLIKNIEVGEENLLKQHIDRFHNNLQQTDVIFLIAIVINLLLTLLLYYFCKNYISQLQEAELAKTLRDSSTRERANLLDIAIDAISLQNIREEILYWNQGAENLYGWTSHEVVGKHISKLLDSQVLTQQKQALEIVIEQGEWRGELTQVSKNGKEITVESIWTLVKDESGKPKSILTIDREITRKKELEAALLRSQRLESIGTLAGGIAHDLNNILAPILMSVQLLQIRFNDEQNQQLLKTLEKNVQRGANLVKQVLLFARGMESKQTIVEVKQLISEIEQIVTETFPKSIDCKTIIPERLGCVCGDMTQLHQVLVNLVLNARDAMPDGGNLNISATNITIDEHYTKMNVDARVGDYVVITVADVGIGISSQIKERIFEPFFTTKKIGQGTGLGLSTALGIVRNHGGFVNVYSELGKGTQFQVYLPSCSQKEKTTHAVELEVLGGEGELILVVDDEAAIREATKSSLEIHNYQVMTASDGVEAVSVYAQYQQSISVVLLDMMMPIMDGSLTIRTLQKINSAVKIIGISGLLSNQNIAENAGVGVKAFLSKPCTAKELLQTINLVISGDI</sequence>
<dbReference type="RefSeq" id="WP_027845851.1">
    <property type="nucleotide sequence ID" value="NZ_LMTZ01000096.1"/>
</dbReference>
<dbReference type="SMART" id="SM00448">
    <property type="entry name" value="REC"/>
    <property type="match status" value="1"/>
</dbReference>